<evidence type="ECO:0000313" key="2">
    <source>
        <dbReference type="Proteomes" id="UP001461498"/>
    </source>
</evidence>
<dbReference type="Proteomes" id="UP001461498">
    <property type="component" value="Unassembled WGS sequence"/>
</dbReference>
<evidence type="ECO:0000313" key="1">
    <source>
        <dbReference type="EMBL" id="KAK9511914.1"/>
    </source>
</evidence>
<proteinExistence type="predicted"/>
<keyword evidence="2" id="KW-1185">Reference proteome</keyword>
<dbReference type="EMBL" id="JAPXFL010000001">
    <property type="protein sequence ID" value="KAK9511914.1"/>
    <property type="molecule type" value="Genomic_DNA"/>
</dbReference>
<comment type="caution">
    <text evidence="1">The sequence shown here is derived from an EMBL/GenBank/DDBJ whole genome shotgun (WGS) entry which is preliminary data.</text>
</comment>
<gene>
    <name evidence="1" type="ORF">O3M35_000475</name>
</gene>
<dbReference type="AlphaFoldDB" id="A0AAW1DSQ8"/>
<accession>A0AAW1DSQ8</accession>
<evidence type="ECO:0008006" key="3">
    <source>
        <dbReference type="Google" id="ProtNLM"/>
    </source>
</evidence>
<protein>
    <recommendedName>
        <fullName evidence="3">Maturase K</fullName>
    </recommendedName>
</protein>
<sequence length="83" mass="9995">MLFCGGYLYKIGQRSSLTCRTCRLSEYYEHIVMECNQFSTERDMLFNELYRFLPSPFHFQEIIFSNNADFKISFQFLINYNSS</sequence>
<name>A0AAW1DSQ8_9HEMI</name>
<organism evidence="1 2">
    <name type="scientific">Rhynocoris fuscipes</name>
    <dbReference type="NCBI Taxonomy" id="488301"/>
    <lineage>
        <taxon>Eukaryota</taxon>
        <taxon>Metazoa</taxon>
        <taxon>Ecdysozoa</taxon>
        <taxon>Arthropoda</taxon>
        <taxon>Hexapoda</taxon>
        <taxon>Insecta</taxon>
        <taxon>Pterygota</taxon>
        <taxon>Neoptera</taxon>
        <taxon>Paraneoptera</taxon>
        <taxon>Hemiptera</taxon>
        <taxon>Heteroptera</taxon>
        <taxon>Panheteroptera</taxon>
        <taxon>Cimicomorpha</taxon>
        <taxon>Reduviidae</taxon>
        <taxon>Harpactorinae</taxon>
        <taxon>Harpactorini</taxon>
        <taxon>Rhynocoris</taxon>
    </lineage>
</organism>
<reference evidence="1 2" key="1">
    <citation type="submission" date="2022-12" db="EMBL/GenBank/DDBJ databases">
        <title>Chromosome-level genome assembly of true bugs.</title>
        <authorList>
            <person name="Ma L."/>
            <person name="Li H."/>
        </authorList>
    </citation>
    <scope>NUCLEOTIDE SEQUENCE [LARGE SCALE GENOMIC DNA]</scope>
    <source>
        <strain evidence="1">Lab_2022b</strain>
    </source>
</reference>